<keyword evidence="5" id="KW-1185">Reference proteome</keyword>
<feature type="domain" description="TerD" evidence="3">
    <location>
        <begin position="83"/>
        <end position="247"/>
    </location>
</feature>
<feature type="compositionally biased region" description="Basic and acidic residues" evidence="2">
    <location>
        <begin position="59"/>
        <end position="68"/>
    </location>
</feature>
<comment type="similarity">
    <text evidence="1">Belongs to the CAPAB/TerDEXZ family.</text>
</comment>
<proteinExistence type="inferred from homology"/>
<evidence type="ECO:0000256" key="1">
    <source>
        <dbReference type="ARBA" id="ARBA00008775"/>
    </source>
</evidence>
<dbReference type="InterPro" id="IPR003325">
    <property type="entry name" value="TerD"/>
</dbReference>
<comment type="caution">
    <text evidence="4">The sequence shown here is derived from an EMBL/GenBank/DDBJ whole genome shotgun (WGS) entry which is preliminary data.</text>
</comment>
<dbReference type="PANTHER" id="PTHR32097:SF4">
    <property type="entry name" value="GENERAL STRESS PROTEIN 16U"/>
    <property type="match status" value="1"/>
</dbReference>
<sequence length="260" mass="26893">MSIGFGVDAYHGVSHGLVLENTAALERAGAYPGGEAGGPSNGPNPPSDPGAVGSAAGSVHDRVSRVSGDENGPWAVGGEGSFLSTPNKDIEKVEVRVKWDPSPHGAPANDLDIIAATYPADDPYGAPAYLVHFDSRSPDGTITLNRDSRTGQGFGFDEVMTIELNRLAERYGRVVVGVAIQQRDGHKTFGAIGSTAMEIAEGYTKLAANDFSDVAWATAAVVGEFTRDGSGSWGFRSAVRGYDGDADSFAAAMGSRAAEG</sequence>
<dbReference type="Gene3D" id="2.60.60.30">
    <property type="entry name" value="sav2460 like domains"/>
    <property type="match status" value="1"/>
</dbReference>
<dbReference type="EMBL" id="BMSZ01000023">
    <property type="protein sequence ID" value="GGS78863.1"/>
    <property type="molecule type" value="Genomic_DNA"/>
</dbReference>
<feature type="compositionally biased region" description="Gly residues" evidence="2">
    <location>
        <begin position="31"/>
        <end position="40"/>
    </location>
</feature>
<dbReference type="InterPro" id="IPR051324">
    <property type="entry name" value="Stress/Tellurium_Resist"/>
</dbReference>
<name>A0ABQ2TMS7_STRBA</name>
<dbReference type="CDD" id="cd06974">
    <property type="entry name" value="TerD_like"/>
    <property type="match status" value="1"/>
</dbReference>
<gene>
    <name evidence="4" type="ORF">GCM10010253_62100</name>
</gene>
<dbReference type="Pfam" id="PF02342">
    <property type="entry name" value="TerD"/>
    <property type="match status" value="1"/>
</dbReference>
<organism evidence="4 5">
    <name type="scientific">Streptomyces badius</name>
    <dbReference type="NCBI Taxonomy" id="1941"/>
    <lineage>
        <taxon>Bacteria</taxon>
        <taxon>Bacillati</taxon>
        <taxon>Actinomycetota</taxon>
        <taxon>Actinomycetes</taxon>
        <taxon>Kitasatosporales</taxon>
        <taxon>Streptomycetaceae</taxon>
        <taxon>Streptomyces</taxon>
    </lineage>
</organism>
<feature type="region of interest" description="Disordered" evidence="2">
    <location>
        <begin position="30"/>
        <end position="87"/>
    </location>
</feature>
<protein>
    <recommendedName>
        <fullName evidence="3">TerD domain-containing protein</fullName>
    </recommendedName>
</protein>
<evidence type="ECO:0000259" key="3">
    <source>
        <dbReference type="Pfam" id="PF02342"/>
    </source>
</evidence>
<dbReference type="Proteomes" id="UP000659767">
    <property type="component" value="Unassembled WGS sequence"/>
</dbReference>
<dbReference type="PANTHER" id="PTHR32097">
    <property type="entry name" value="CAMP-BINDING PROTEIN 1-RELATED"/>
    <property type="match status" value="1"/>
</dbReference>
<evidence type="ECO:0000313" key="5">
    <source>
        <dbReference type="Proteomes" id="UP000659767"/>
    </source>
</evidence>
<accession>A0ABQ2TMS7</accession>
<evidence type="ECO:0000256" key="2">
    <source>
        <dbReference type="SAM" id="MobiDB-lite"/>
    </source>
</evidence>
<evidence type="ECO:0000313" key="4">
    <source>
        <dbReference type="EMBL" id="GGS78863.1"/>
    </source>
</evidence>
<reference evidence="5" key="1">
    <citation type="journal article" date="2019" name="Int. J. Syst. Evol. Microbiol.">
        <title>The Global Catalogue of Microorganisms (GCM) 10K type strain sequencing project: providing services to taxonomists for standard genome sequencing and annotation.</title>
        <authorList>
            <consortium name="The Broad Institute Genomics Platform"/>
            <consortium name="The Broad Institute Genome Sequencing Center for Infectious Disease"/>
            <person name="Wu L."/>
            <person name="Ma J."/>
        </authorList>
    </citation>
    <scope>NUCLEOTIDE SEQUENCE [LARGE SCALE GENOMIC DNA]</scope>
    <source>
        <strain evidence="5">JCM 4350</strain>
    </source>
</reference>